<protein>
    <recommendedName>
        <fullName evidence="5">SMODS and SLOG-associating 2TM effector domain-containing protein</fullName>
    </recommendedName>
</protein>
<evidence type="ECO:0008006" key="5">
    <source>
        <dbReference type="Google" id="ProtNLM"/>
    </source>
</evidence>
<name>A0A6V6YVU8_9FLAO</name>
<keyword evidence="4" id="KW-1185">Reference proteome</keyword>
<reference evidence="3 4" key="1">
    <citation type="submission" date="2020-06" db="EMBL/GenBank/DDBJ databases">
        <authorList>
            <person name="Criscuolo A."/>
        </authorList>
    </citation>
    <scope>NUCLEOTIDE SEQUENCE [LARGE SCALE GENOMIC DNA]</scope>
    <source>
        <strain evidence="4">CIP 110025</strain>
    </source>
</reference>
<dbReference type="Proteomes" id="UP000556700">
    <property type="component" value="Unassembled WGS sequence"/>
</dbReference>
<organism evidence="3 4">
    <name type="scientific">Flavobacterium chungangense</name>
    <dbReference type="NCBI Taxonomy" id="554283"/>
    <lineage>
        <taxon>Bacteria</taxon>
        <taxon>Pseudomonadati</taxon>
        <taxon>Bacteroidota</taxon>
        <taxon>Flavobacteriia</taxon>
        <taxon>Flavobacteriales</taxon>
        <taxon>Flavobacteriaceae</taxon>
        <taxon>Flavobacterium</taxon>
    </lineage>
</organism>
<keyword evidence="2" id="KW-1133">Transmembrane helix</keyword>
<feature type="transmembrane region" description="Helical" evidence="2">
    <location>
        <begin position="55"/>
        <end position="78"/>
    </location>
</feature>
<accession>A0A6V6YVU8</accession>
<feature type="compositionally biased region" description="Pro residues" evidence="1">
    <location>
        <begin position="184"/>
        <end position="196"/>
    </location>
</feature>
<gene>
    <name evidence="3" type="ORF">FLACHUCJ7_01499</name>
</gene>
<dbReference type="EMBL" id="CAIJDO010000112">
    <property type="protein sequence ID" value="CAD0003610.1"/>
    <property type="molecule type" value="Genomic_DNA"/>
</dbReference>
<proteinExistence type="predicted"/>
<keyword evidence="2" id="KW-0812">Transmembrane</keyword>
<dbReference type="RefSeq" id="WP_031454211.1">
    <property type="nucleotide sequence ID" value="NZ_CAIJDO010000112.1"/>
</dbReference>
<evidence type="ECO:0000313" key="3">
    <source>
        <dbReference type="EMBL" id="CAD0003610.1"/>
    </source>
</evidence>
<sequence>MDNFDFYKNKYERELNRRNYLDGAINNPIIGVTVVVTLNSYIVSKNIFKADESSSILIIIILILTLILAFISVIFIFISVNNLFKGFKYQNFGLLKDFRKFELDLEKFNNELEDITLQKTFKQQTVEKFIQFSDNHTILNDKRALNLYRSRSFIILAVLLTFINLSFVTIINFKMAEENNPIIVPSPPTPSEPPKMPTDRIEKGENPTLQTK</sequence>
<evidence type="ECO:0000256" key="2">
    <source>
        <dbReference type="SAM" id="Phobius"/>
    </source>
</evidence>
<keyword evidence="2" id="KW-0472">Membrane</keyword>
<feature type="transmembrane region" description="Helical" evidence="2">
    <location>
        <begin position="153"/>
        <end position="173"/>
    </location>
</feature>
<comment type="caution">
    <text evidence="3">The sequence shown here is derived from an EMBL/GenBank/DDBJ whole genome shotgun (WGS) entry which is preliminary data.</text>
</comment>
<feature type="region of interest" description="Disordered" evidence="1">
    <location>
        <begin position="183"/>
        <end position="212"/>
    </location>
</feature>
<evidence type="ECO:0000256" key="1">
    <source>
        <dbReference type="SAM" id="MobiDB-lite"/>
    </source>
</evidence>
<dbReference type="AlphaFoldDB" id="A0A6V6YVU8"/>
<feature type="transmembrane region" description="Helical" evidence="2">
    <location>
        <begin position="20"/>
        <end position="43"/>
    </location>
</feature>
<evidence type="ECO:0000313" key="4">
    <source>
        <dbReference type="Proteomes" id="UP000556700"/>
    </source>
</evidence>